<evidence type="ECO:0000313" key="2">
    <source>
        <dbReference type="EMBL" id="PCR92444.1"/>
    </source>
</evidence>
<sequence>MNVNTRRIVTEELWRSVVWAGLGLVGWAIIVSEFAWVDGTLVTVFGLPILTWAVLTGGMIGIRLRTEGELQVQSQAGIVLSVIVGILLGGVAAIFLVTRWYSALSVGSIYVVTAVATALWSWYAVLPEFETSPTA</sequence>
<dbReference type="EMBL" id="NXNI01000001">
    <property type="protein sequence ID" value="PCR92444.1"/>
    <property type="molecule type" value="Genomic_DNA"/>
</dbReference>
<gene>
    <name evidence="2" type="ORF">CP557_19055</name>
</gene>
<protein>
    <submittedName>
        <fullName evidence="2">Uncharacterized protein</fullName>
    </submittedName>
</protein>
<evidence type="ECO:0000256" key="1">
    <source>
        <dbReference type="SAM" id="Phobius"/>
    </source>
</evidence>
<reference evidence="2 3" key="1">
    <citation type="submission" date="2017-09" db="EMBL/GenBank/DDBJ databases">
        <title>Genome sequences of Natrinema ejinorence JCM 13890T.</title>
        <authorList>
            <person name="Roh S.W."/>
            <person name="Kim Y.B."/>
            <person name="Kim J.Y."/>
        </authorList>
    </citation>
    <scope>NUCLEOTIDE SEQUENCE [LARGE SCALE GENOMIC DNA]</scope>
    <source>
        <strain evidence="2 3">JCM 13890</strain>
    </source>
</reference>
<feature type="transmembrane region" description="Helical" evidence="1">
    <location>
        <begin position="103"/>
        <end position="126"/>
    </location>
</feature>
<keyword evidence="1" id="KW-0472">Membrane</keyword>
<keyword evidence="1" id="KW-0812">Transmembrane</keyword>
<comment type="caution">
    <text evidence="2">The sequence shown here is derived from an EMBL/GenBank/DDBJ whole genome shotgun (WGS) entry which is preliminary data.</text>
</comment>
<feature type="transmembrane region" description="Helical" evidence="1">
    <location>
        <begin position="12"/>
        <end position="30"/>
    </location>
</feature>
<organism evidence="2 3">
    <name type="scientific">Natrinema ejinorense</name>
    <dbReference type="NCBI Taxonomy" id="373386"/>
    <lineage>
        <taxon>Archaea</taxon>
        <taxon>Methanobacteriati</taxon>
        <taxon>Methanobacteriota</taxon>
        <taxon>Stenosarchaea group</taxon>
        <taxon>Halobacteria</taxon>
        <taxon>Halobacteriales</taxon>
        <taxon>Natrialbaceae</taxon>
        <taxon>Natrinema</taxon>
    </lineage>
</organism>
<dbReference type="RefSeq" id="WP_097381366.1">
    <property type="nucleotide sequence ID" value="NZ_NXNI01000001.1"/>
</dbReference>
<evidence type="ECO:0000313" key="3">
    <source>
        <dbReference type="Proteomes" id="UP000219689"/>
    </source>
</evidence>
<dbReference type="OrthoDB" id="242667at2157"/>
<keyword evidence="1" id="KW-1133">Transmembrane helix</keyword>
<feature type="transmembrane region" description="Helical" evidence="1">
    <location>
        <begin position="76"/>
        <end position="97"/>
    </location>
</feature>
<accession>A0A2A5R072</accession>
<feature type="transmembrane region" description="Helical" evidence="1">
    <location>
        <begin position="42"/>
        <end position="64"/>
    </location>
</feature>
<name>A0A2A5R072_9EURY</name>
<dbReference type="AlphaFoldDB" id="A0A2A5R072"/>
<keyword evidence="3" id="KW-1185">Reference proteome</keyword>
<dbReference type="Proteomes" id="UP000219689">
    <property type="component" value="Unassembled WGS sequence"/>
</dbReference>
<proteinExistence type="predicted"/>